<dbReference type="CDD" id="cd02440">
    <property type="entry name" value="AdoMet_MTases"/>
    <property type="match status" value="1"/>
</dbReference>
<sequence length="289" mass="32191">MERKDSTSTATSLDDENTENFGSNPTRDILAEGILNLFKPSIDKLDESVQSARDSQQELKVQLESLLKQLQEIEASQDQMPEFSGKVKELINIKHKVSVITNVLQTTQERLINLHQLIEKEEAKRRNLLDIIMETPSINHLTPQDYQNIYEPAEDSFLLLDALEKDLDYIQKKLSPKVCLEIGSGSGIIITSIAKYVKGCLCLSTDINNVACSVTKRTASANPPAKVDSVQMNLVDGIRDKSVDLLLFNPPYVVTSDEELETSKMVEGDGVTSKNLVYTWAGGEMVEES</sequence>
<dbReference type="PANTHER" id="PTHR45875:SF1">
    <property type="entry name" value="METHYLTRANSFERASE N6AMT1"/>
    <property type="match status" value="1"/>
</dbReference>
<keyword evidence="2" id="KW-0489">Methyltransferase</keyword>
<name>T1GC44_MEGSC</name>
<keyword evidence="4" id="KW-0949">S-adenosyl-L-methionine</keyword>
<evidence type="ECO:0000313" key="9">
    <source>
        <dbReference type="Proteomes" id="UP000015102"/>
    </source>
</evidence>
<dbReference type="PROSITE" id="PS00092">
    <property type="entry name" value="N6_MTASE"/>
    <property type="match status" value="1"/>
</dbReference>
<evidence type="ECO:0000256" key="3">
    <source>
        <dbReference type="ARBA" id="ARBA00022679"/>
    </source>
</evidence>
<dbReference type="STRING" id="36166.T1GC44"/>
<dbReference type="GO" id="GO:0008757">
    <property type="term" value="F:S-adenosylmethionine-dependent methyltransferase activity"/>
    <property type="evidence" value="ECO:0007669"/>
    <property type="project" value="TreeGrafter"/>
</dbReference>
<evidence type="ECO:0000313" key="8">
    <source>
        <dbReference type="EnsemblMetazoa" id="MESCA000842-PA"/>
    </source>
</evidence>
<evidence type="ECO:0000259" key="7">
    <source>
        <dbReference type="Pfam" id="PF05175"/>
    </source>
</evidence>
<protein>
    <recommendedName>
        <fullName evidence="7">Methyltransferase small domain-containing protein</fullName>
    </recommendedName>
</protein>
<comment type="similarity">
    <text evidence="1">Belongs to the eukaryotic/archaeal PrmC-related family.</text>
</comment>
<dbReference type="Pfam" id="PF05175">
    <property type="entry name" value="MTS"/>
    <property type="match status" value="1"/>
</dbReference>
<dbReference type="OMA" id="PTICVEL"/>
<keyword evidence="5" id="KW-0175">Coiled coil</keyword>
<dbReference type="GO" id="GO:0032259">
    <property type="term" value="P:methylation"/>
    <property type="evidence" value="ECO:0007669"/>
    <property type="project" value="UniProtKB-KW"/>
</dbReference>
<feature type="coiled-coil region" evidence="5">
    <location>
        <begin position="42"/>
        <end position="76"/>
    </location>
</feature>
<dbReference type="GO" id="GO:0008276">
    <property type="term" value="F:protein methyltransferase activity"/>
    <property type="evidence" value="ECO:0007669"/>
    <property type="project" value="TreeGrafter"/>
</dbReference>
<dbReference type="InterPro" id="IPR029063">
    <property type="entry name" value="SAM-dependent_MTases_sf"/>
</dbReference>
<evidence type="ECO:0000256" key="1">
    <source>
        <dbReference type="ARBA" id="ARBA00006149"/>
    </source>
</evidence>
<evidence type="ECO:0000256" key="2">
    <source>
        <dbReference type="ARBA" id="ARBA00022603"/>
    </source>
</evidence>
<proteinExistence type="inferred from homology"/>
<dbReference type="HOGENOM" id="CLU_964080_0_0_1"/>
<dbReference type="InterPro" id="IPR002052">
    <property type="entry name" value="DNA_methylase_N6_adenine_CS"/>
</dbReference>
<dbReference type="GO" id="GO:0003676">
    <property type="term" value="F:nucleic acid binding"/>
    <property type="evidence" value="ECO:0007669"/>
    <property type="project" value="InterPro"/>
</dbReference>
<dbReference type="EMBL" id="CAQQ02029552">
    <property type="status" value="NOT_ANNOTATED_CDS"/>
    <property type="molecule type" value="Genomic_DNA"/>
</dbReference>
<dbReference type="AlphaFoldDB" id="T1GC44"/>
<reference evidence="8" key="2">
    <citation type="submission" date="2015-06" db="UniProtKB">
        <authorList>
            <consortium name="EnsemblMetazoa"/>
        </authorList>
    </citation>
    <scope>IDENTIFICATION</scope>
</reference>
<evidence type="ECO:0000256" key="5">
    <source>
        <dbReference type="SAM" id="Coils"/>
    </source>
</evidence>
<keyword evidence="3" id="KW-0808">Transferase</keyword>
<accession>T1GC44</accession>
<dbReference type="Proteomes" id="UP000015102">
    <property type="component" value="Unassembled WGS sequence"/>
</dbReference>
<dbReference type="InterPro" id="IPR052190">
    <property type="entry name" value="Euk-Arch_PrmC-MTase"/>
</dbReference>
<evidence type="ECO:0000256" key="6">
    <source>
        <dbReference type="SAM" id="MobiDB-lite"/>
    </source>
</evidence>
<feature type="region of interest" description="Disordered" evidence="6">
    <location>
        <begin position="1"/>
        <end position="26"/>
    </location>
</feature>
<dbReference type="EnsemblMetazoa" id="MESCA000842-RA">
    <property type="protein sequence ID" value="MESCA000842-PA"/>
    <property type="gene ID" value="MESCA000842"/>
</dbReference>
<feature type="domain" description="Methyltransferase small" evidence="7">
    <location>
        <begin position="159"/>
        <end position="261"/>
    </location>
</feature>
<evidence type="ECO:0000256" key="4">
    <source>
        <dbReference type="ARBA" id="ARBA00022691"/>
    </source>
</evidence>
<keyword evidence="9" id="KW-1185">Reference proteome</keyword>
<dbReference type="Gene3D" id="3.40.50.150">
    <property type="entry name" value="Vaccinia Virus protein VP39"/>
    <property type="match status" value="1"/>
</dbReference>
<dbReference type="PANTHER" id="PTHR45875">
    <property type="entry name" value="METHYLTRANSFERASE N6AMT1"/>
    <property type="match status" value="1"/>
</dbReference>
<reference evidence="9" key="1">
    <citation type="submission" date="2013-02" db="EMBL/GenBank/DDBJ databases">
        <authorList>
            <person name="Hughes D."/>
        </authorList>
    </citation>
    <scope>NUCLEOTIDE SEQUENCE</scope>
    <source>
        <strain>Durham</strain>
        <strain evidence="9">NC isolate 2 -- Noor lab</strain>
    </source>
</reference>
<dbReference type="SUPFAM" id="SSF53335">
    <property type="entry name" value="S-adenosyl-L-methionine-dependent methyltransferases"/>
    <property type="match status" value="1"/>
</dbReference>
<dbReference type="Pfam" id="PF14712">
    <property type="entry name" value="Snapin_Pallidin"/>
    <property type="match status" value="1"/>
</dbReference>
<dbReference type="InterPro" id="IPR028119">
    <property type="entry name" value="Snapin/Pallidin/Snn1"/>
</dbReference>
<dbReference type="InterPro" id="IPR007848">
    <property type="entry name" value="Small_mtfrase_dom"/>
</dbReference>
<organism evidence="8 9">
    <name type="scientific">Megaselia scalaris</name>
    <name type="common">Humpbacked fly</name>
    <name type="synonym">Phora scalaris</name>
    <dbReference type="NCBI Taxonomy" id="36166"/>
    <lineage>
        <taxon>Eukaryota</taxon>
        <taxon>Metazoa</taxon>
        <taxon>Ecdysozoa</taxon>
        <taxon>Arthropoda</taxon>
        <taxon>Hexapoda</taxon>
        <taxon>Insecta</taxon>
        <taxon>Pterygota</taxon>
        <taxon>Neoptera</taxon>
        <taxon>Endopterygota</taxon>
        <taxon>Diptera</taxon>
        <taxon>Brachycera</taxon>
        <taxon>Muscomorpha</taxon>
        <taxon>Platypezoidea</taxon>
        <taxon>Phoridae</taxon>
        <taxon>Megaseliini</taxon>
        <taxon>Megaselia</taxon>
    </lineage>
</organism>
<dbReference type="GO" id="GO:0035657">
    <property type="term" value="C:eRF1 methyltransferase complex"/>
    <property type="evidence" value="ECO:0007669"/>
    <property type="project" value="TreeGrafter"/>
</dbReference>